<feature type="domain" description="Zn(2)-C6 fungal-type" evidence="4">
    <location>
        <begin position="16"/>
        <end position="46"/>
    </location>
</feature>
<dbReference type="VEuPathDB" id="FungiDB:CC77DRAFT_1016621"/>
<dbReference type="PANTHER" id="PTHR47431">
    <property type="entry name" value="ZN(II)2CYS6 TRANSCRIPTION FACTOR (EUROFUNG)-RELATED"/>
    <property type="match status" value="1"/>
</dbReference>
<feature type="compositionally biased region" description="Basic and acidic residues" evidence="3">
    <location>
        <begin position="78"/>
        <end position="90"/>
    </location>
</feature>
<keyword evidence="1" id="KW-0479">Metal-binding</keyword>
<accession>A0A177DZL8</accession>
<feature type="region of interest" description="Disordered" evidence="3">
    <location>
        <begin position="66"/>
        <end position="117"/>
    </location>
</feature>
<dbReference type="GO" id="GO:0008270">
    <property type="term" value="F:zinc ion binding"/>
    <property type="evidence" value="ECO:0007669"/>
    <property type="project" value="InterPro"/>
</dbReference>
<evidence type="ECO:0000256" key="3">
    <source>
        <dbReference type="SAM" id="MobiDB-lite"/>
    </source>
</evidence>
<dbReference type="SUPFAM" id="SSF57701">
    <property type="entry name" value="Zn2/Cys6 DNA-binding domain"/>
    <property type="match status" value="1"/>
</dbReference>
<dbReference type="Proteomes" id="UP000077248">
    <property type="component" value="Unassembled WGS sequence"/>
</dbReference>
<dbReference type="GO" id="GO:0003677">
    <property type="term" value="F:DNA binding"/>
    <property type="evidence" value="ECO:0007669"/>
    <property type="project" value="InterPro"/>
</dbReference>
<proteinExistence type="predicted"/>
<dbReference type="EMBL" id="KV441471">
    <property type="protein sequence ID" value="OAG24239.1"/>
    <property type="molecule type" value="Genomic_DNA"/>
</dbReference>
<dbReference type="RefSeq" id="XP_018389660.1">
    <property type="nucleotide sequence ID" value="XM_018524244.1"/>
</dbReference>
<keyword evidence="6" id="KW-1185">Reference proteome</keyword>
<dbReference type="CDD" id="cd00067">
    <property type="entry name" value="GAL4"/>
    <property type="match status" value="1"/>
</dbReference>
<dbReference type="InterPro" id="IPR001138">
    <property type="entry name" value="Zn2Cys6_DnaBD"/>
</dbReference>
<evidence type="ECO:0000256" key="1">
    <source>
        <dbReference type="ARBA" id="ARBA00022723"/>
    </source>
</evidence>
<evidence type="ECO:0000313" key="6">
    <source>
        <dbReference type="Proteomes" id="UP000077248"/>
    </source>
</evidence>
<dbReference type="GO" id="GO:0006351">
    <property type="term" value="P:DNA-templated transcription"/>
    <property type="evidence" value="ECO:0007669"/>
    <property type="project" value="InterPro"/>
</dbReference>
<dbReference type="Pfam" id="PF04082">
    <property type="entry name" value="Fungal_trans"/>
    <property type="match status" value="1"/>
</dbReference>
<evidence type="ECO:0000256" key="2">
    <source>
        <dbReference type="ARBA" id="ARBA00023242"/>
    </source>
</evidence>
<evidence type="ECO:0000259" key="4">
    <source>
        <dbReference type="PROSITE" id="PS50048"/>
    </source>
</evidence>
<dbReference type="PROSITE" id="PS50048">
    <property type="entry name" value="ZN2_CY6_FUNGAL_2"/>
    <property type="match status" value="1"/>
</dbReference>
<dbReference type="CDD" id="cd12148">
    <property type="entry name" value="fungal_TF_MHR"/>
    <property type="match status" value="1"/>
</dbReference>
<reference evidence="5 6" key="1">
    <citation type="submission" date="2016-05" db="EMBL/GenBank/DDBJ databases">
        <title>Comparative analysis of secretome profiles of manganese(II)-oxidizing ascomycete fungi.</title>
        <authorList>
            <consortium name="DOE Joint Genome Institute"/>
            <person name="Zeiner C.A."/>
            <person name="Purvine S.O."/>
            <person name="Zink E.M."/>
            <person name="Wu S."/>
            <person name="Pasa-Tolic L."/>
            <person name="Chaput D.L."/>
            <person name="Haridas S."/>
            <person name="Grigoriev I.V."/>
            <person name="Santelli C.M."/>
            <person name="Hansel C.M."/>
        </authorList>
    </citation>
    <scope>NUCLEOTIDE SEQUENCE [LARGE SCALE GENOMIC DNA]</scope>
    <source>
        <strain evidence="5 6">SRC1lrK2f</strain>
    </source>
</reference>
<dbReference type="OMA" id="HLSACKH"/>
<protein>
    <recommendedName>
        <fullName evidence="4">Zn(2)-C6 fungal-type domain-containing protein</fullName>
    </recommendedName>
</protein>
<feature type="compositionally biased region" description="Polar residues" evidence="3">
    <location>
        <begin position="91"/>
        <end position="110"/>
    </location>
</feature>
<dbReference type="GeneID" id="29109838"/>
<dbReference type="Pfam" id="PF00172">
    <property type="entry name" value="Zn_clus"/>
    <property type="match status" value="1"/>
</dbReference>
<dbReference type="STRING" id="5599.A0A177DZL8"/>
<name>A0A177DZL8_ALTAL</name>
<dbReference type="Gene3D" id="4.10.240.10">
    <property type="entry name" value="Zn(2)-C6 fungal-type DNA-binding domain"/>
    <property type="match status" value="1"/>
</dbReference>
<gene>
    <name evidence="5" type="ORF">CC77DRAFT_1016621</name>
</gene>
<sequence length="600" mass="67285">MESSSDSKRIDRVVLACVQCRSRHVKCDSTQPVCSRCRRDGKECVYQKSRRGGLNKAALAERRLRLQQEARNPQRSATQRDDCFSEEHKTSAISSSDQSSLGTPTSSSADDSIPVVPSQNQHNHVAFKVDKNRLLELYFEYFWPPFPIVLPLHYLQSRRLQDNHGITTLLSVLEWIGSIYAPWTPSEPYYMTALEAITSPNLTRTPFNVQALMLFALAEFHCDNRVEARKKLSTCTAMALELHMNERDFARAYGENDSVLEECWRRTYYILYIVDQHLAVVTNTPFYSLLLIPNTVDLPCDDECFESGNIPPIATWSEYQVREFAEIEVIYSSIVYLYDIAMVIAFVMNTFLDTAVVNEVLVENCDTKLAIWSSLLPACKKDPLRLNGQVDEVMFMAHMCAAITISALHRPFSSLGYCPEEMTTQAFQAPSPFTLTPKAGRNAHTARVLKATEIHTNLLAIPCALEKHNIFTMCITSQLAAVQVSACTYILDGHALSIGRDRVRLSIGFVNTMATLWPLGKKMAKEVRAIARSCIAGTCTQNTVAMDAEYAGGEIDLARDELVWPVNPSAQIDIYSGIVLPIDWDATSFSYSSLTSSELV</sequence>
<organism evidence="5 6">
    <name type="scientific">Alternaria alternata</name>
    <name type="common">Alternaria rot fungus</name>
    <name type="synonym">Torula alternata</name>
    <dbReference type="NCBI Taxonomy" id="5599"/>
    <lineage>
        <taxon>Eukaryota</taxon>
        <taxon>Fungi</taxon>
        <taxon>Dikarya</taxon>
        <taxon>Ascomycota</taxon>
        <taxon>Pezizomycotina</taxon>
        <taxon>Dothideomycetes</taxon>
        <taxon>Pleosporomycetidae</taxon>
        <taxon>Pleosporales</taxon>
        <taxon>Pleosporineae</taxon>
        <taxon>Pleosporaceae</taxon>
        <taxon>Alternaria</taxon>
        <taxon>Alternaria sect. Alternaria</taxon>
        <taxon>Alternaria alternata complex</taxon>
    </lineage>
</organism>
<dbReference type="InterPro" id="IPR036864">
    <property type="entry name" value="Zn2-C6_fun-type_DNA-bd_sf"/>
</dbReference>
<dbReference type="PROSITE" id="PS00463">
    <property type="entry name" value="ZN2_CY6_FUNGAL_1"/>
    <property type="match status" value="1"/>
</dbReference>
<evidence type="ECO:0000313" key="5">
    <source>
        <dbReference type="EMBL" id="OAG24239.1"/>
    </source>
</evidence>
<dbReference type="KEGG" id="aalt:CC77DRAFT_1016621"/>
<dbReference type="AlphaFoldDB" id="A0A177DZL8"/>
<dbReference type="SMART" id="SM00066">
    <property type="entry name" value="GAL4"/>
    <property type="match status" value="1"/>
</dbReference>
<dbReference type="InterPro" id="IPR007219">
    <property type="entry name" value="XnlR_reg_dom"/>
</dbReference>
<dbReference type="PANTHER" id="PTHR47431:SF4">
    <property type="entry name" value="ZN(II)2CYS6 TRANSCRIPTION FACTOR (EUROFUNG)"/>
    <property type="match status" value="1"/>
</dbReference>
<dbReference type="GO" id="GO:0000981">
    <property type="term" value="F:DNA-binding transcription factor activity, RNA polymerase II-specific"/>
    <property type="evidence" value="ECO:0007669"/>
    <property type="project" value="InterPro"/>
</dbReference>
<keyword evidence="2" id="KW-0539">Nucleus</keyword>